<keyword evidence="2" id="KW-1185">Reference proteome</keyword>
<evidence type="ECO:0000313" key="1">
    <source>
        <dbReference type="EMBL" id="OMD46065.1"/>
    </source>
</evidence>
<gene>
    <name evidence="1" type="ORF">BSK56_17660</name>
</gene>
<name>A0ABX3H8T8_PAEBO</name>
<evidence type="ECO:0000313" key="2">
    <source>
        <dbReference type="Proteomes" id="UP000187412"/>
    </source>
</evidence>
<accession>A0ABX3H8T8</accession>
<reference evidence="1 2" key="1">
    <citation type="submission" date="2016-10" db="EMBL/GenBank/DDBJ databases">
        <title>Paenibacillus species isolates.</title>
        <authorList>
            <person name="Beno S.M."/>
        </authorList>
    </citation>
    <scope>NUCLEOTIDE SEQUENCE [LARGE SCALE GENOMIC DNA]</scope>
    <source>
        <strain evidence="1 2">FSL H7-0744</strain>
    </source>
</reference>
<proteinExistence type="predicted"/>
<organism evidence="1 2">
    <name type="scientific">Paenibacillus borealis</name>
    <dbReference type="NCBI Taxonomy" id="160799"/>
    <lineage>
        <taxon>Bacteria</taxon>
        <taxon>Bacillati</taxon>
        <taxon>Bacillota</taxon>
        <taxon>Bacilli</taxon>
        <taxon>Bacillales</taxon>
        <taxon>Paenibacillaceae</taxon>
        <taxon>Paenibacillus</taxon>
    </lineage>
</organism>
<sequence length="64" mass="7627">MFITANSTKIQYTPFLFQMHKRKLFLNFEWFKKGGGLWLFGIQDQLKITHEVLRSEQSDSSETK</sequence>
<protein>
    <submittedName>
        <fullName evidence="1">Uncharacterized protein</fullName>
    </submittedName>
</protein>
<comment type="caution">
    <text evidence="1">The sequence shown here is derived from an EMBL/GenBank/DDBJ whole genome shotgun (WGS) entry which is preliminary data.</text>
</comment>
<dbReference type="Proteomes" id="UP000187412">
    <property type="component" value="Unassembled WGS sequence"/>
</dbReference>
<dbReference type="EMBL" id="MPTB01000022">
    <property type="protein sequence ID" value="OMD46065.1"/>
    <property type="molecule type" value="Genomic_DNA"/>
</dbReference>